<accession>A0A5J4T292</accession>
<dbReference type="InterPro" id="IPR049278">
    <property type="entry name" value="MS_channel_C"/>
</dbReference>
<dbReference type="PANTHER" id="PTHR30221:SF18">
    <property type="entry name" value="SLL0590 PROTEIN"/>
    <property type="match status" value="1"/>
</dbReference>
<comment type="similarity">
    <text evidence="2">Belongs to the MscS (TC 1.A.23) family.</text>
</comment>
<proteinExistence type="inferred from homology"/>
<dbReference type="SUPFAM" id="SSF82689">
    <property type="entry name" value="Mechanosensitive channel protein MscS (YggB), C-terminal domain"/>
    <property type="match status" value="1"/>
</dbReference>
<dbReference type="InterPro" id="IPR045275">
    <property type="entry name" value="MscS_archaea/bacteria_type"/>
</dbReference>
<comment type="caution">
    <text evidence="11">The sequence shown here is derived from an EMBL/GenBank/DDBJ whole genome shotgun (WGS) entry which is preliminary data.</text>
</comment>
<feature type="transmembrane region" description="Helical" evidence="8">
    <location>
        <begin position="318"/>
        <end position="340"/>
    </location>
</feature>
<keyword evidence="5 8" id="KW-1133">Transmembrane helix</keyword>
<evidence type="ECO:0000313" key="11">
    <source>
        <dbReference type="EMBL" id="KAA6352606.1"/>
    </source>
</evidence>
<evidence type="ECO:0000256" key="2">
    <source>
        <dbReference type="ARBA" id="ARBA00008017"/>
    </source>
</evidence>
<evidence type="ECO:0000259" key="9">
    <source>
        <dbReference type="Pfam" id="PF00924"/>
    </source>
</evidence>
<sequence length="600" mass="68978">MEKLKLFLFLLLSLIISNTADAQLKKTVLNIINADTTAKVVIAPSVIDSNMTKEMEKALEEARVNEMNLRLEMEYLRAQMYDSDSLAKDRQRQRIDSLRKITAKIPVAVKGDTLYYLYSKHGGRSPRNRAENVANTILQLGKRYILYPDSVYCESSDIVTDVVYDNKVIASFTDQDALWENSTRDELAARNREVIVQKLQELHSEYGLFQLGKRILYFILVVVIQGAFFWGTRLFYKRLKSRVEKLKETKLKPIFISSYELFDTRKQVNILFFLLKILQGILMLLQLFISVPILFSIFPQTEDLAYRIFSYIWNPIKGIFISIVEYIPNLFTIVIIWYAIKYAIKGVKYLAGEIESGKLKINGFYPDWAQPTYQIIRFLLYAFMIVVIYPLLPRSENGVFQSVSVFVGLIVSLGSSSVIGNIMAGLVITYMRPFKIGDRIKLNDTIGNVIEKTPFVTRIRTPKNEIVTIPNSFIMSSHTVNYSSSARNYGLILHTDVSFSFDVHWETAHRILIKAALDTPDVLSDPAPFVLEVSFQDSGVVYQINAYIKDADKINRIYSDLHHRIQELANEEGVEMIVQRYVATRDGSEIVIPEKYQRKK</sequence>
<dbReference type="Gene3D" id="2.30.30.60">
    <property type="match status" value="1"/>
</dbReference>
<comment type="subcellular location">
    <subcellularLocation>
        <location evidence="1">Cell membrane</location>
        <topology evidence="1">Multi-pass membrane protein</topology>
    </subcellularLocation>
</comment>
<gene>
    <name evidence="11" type="ORF">EZS27_000058</name>
</gene>
<keyword evidence="7" id="KW-0175">Coiled coil</keyword>
<evidence type="ECO:0000256" key="4">
    <source>
        <dbReference type="ARBA" id="ARBA00022692"/>
    </source>
</evidence>
<dbReference type="PANTHER" id="PTHR30221">
    <property type="entry name" value="SMALL-CONDUCTANCE MECHANOSENSITIVE CHANNEL"/>
    <property type="match status" value="1"/>
</dbReference>
<dbReference type="InterPro" id="IPR010920">
    <property type="entry name" value="LSM_dom_sf"/>
</dbReference>
<name>A0A5J4T292_9ZZZZ</name>
<protein>
    <submittedName>
        <fullName evidence="11">Mechanosensitive channel MscK</fullName>
    </submittedName>
</protein>
<dbReference type="AlphaFoldDB" id="A0A5J4T292"/>
<feature type="transmembrane region" description="Helical" evidence="8">
    <location>
        <begin position="375"/>
        <end position="392"/>
    </location>
</feature>
<evidence type="ECO:0000256" key="5">
    <source>
        <dbReference type="ARBA" id="ARBA00022989"/>
    </source>
</evidence>
<evidence type="ECO:0000259" key="10">
    <source>
        <dbReference type="Pfam" id="PF21082"/>
    </source>
</evidence>
<evidence type="ECO:0000256" key="6">
    <source>
        <dbReference type="ARBA" id="ARBA00023136"/>
    </source>
</evidence>
<feature type="domain" description="Mechanosensitive ion channel MscS" evidence="9">
    <location>
        <begin position="418"/>
        <end position="483"/>
    </location>
</feature>
<reference evidence="11" key="1">
    <citation type="submission" date="2019-03" db="EMBL/GenBank/DDBJ databases">
        <title>Single cell metagenomics reveals metabolic interactions within the superorganism composed of flagellate Streblomastix strix and complex community of Bacteroidetes bacteria on its surface.</title>
        <authorList>
            <person name="Treitli S.C."/>
            <person name="Kolisko M."/>
            <person name="Husnik F."/>
            <person name="Keeling P."/>
            <person name="Hampl V."/>
        </authorList>
    </citation>
    <scope>NUCLEOTIDE SEQUENCE</scope>
    <source>
        <strain evidence="11">STM</strain>
    </source>
</reference>
<dbReference type="GO" id="GO:0005886">
    <property type="term" value="C:plasma membrane"/>
    <property type="evidence" value="ECO:0007669"/>
    <property type="project" value="UniProtKB-SubCell"/>
</dbReference>
<evidence type="ECO:0000256" key="7">
    <source>
        <dbReference type="SAM" id="Coils"/>
    </source>
</evidence>
<feature type="transmembrane region" description="Helical" evidence="8">
    <location>
        <begin position="404"/>
        <end position="431"/>
    </location>
</feature>
<keyword evidence="4 8" id="KW-0812">Transmembrane</keyword>
<dbReference type="GO" id="GO:0008381">
    <property type="term" value="F:mechanosensitive monoatomic ion channel activity"/>
    <property type="evidence" value="ECO:0007669"/>
    <property type="project" value="InterPro"/>
</dbReference>
<evidence type="ECO:0000256" key="1">
    <source>
        <dbReference type="ARBA" id="ARBA00004651"/>
    </source>
</evidence>
<feature type="transmembrane region" description="Helical" evidence="8">
    <location>
        <begin position="270"/>
        <end position="298"/>
    </location>
</feature>
<dbReference type="SUPFAM" id="SSF50182">
    <property type="entry name" value="Sm-like ribonucleoproteins"/>
    <property type="match status" value="1"/>
</dbReference>
<dbReference type="Gene3D" id="3.30.70.100">
    <property type="match status" value="1"/>
</dbReference>
<keyword evidence="3" id="KW-1003">Cell membrane</keyword>
<dbReference type="InterPro" id="IPR011066">
    <property type="entry name" value="MscS_channel_C_sf"/>
</dbReference>
<dbReference type="Pfam" id="PF00924">
    <property type="entry name" value="MS_channel_2nd"/>
    <property type="match status" value="1"/>
</dbReference>
<dbReference type="InterPro" id="IPR006685">
    <property type="entry name" value="MscS_channel_2nd"/>
</dbReference>
<feature type="coiled-coil region" evidence="7">
    <location>
        <begin position="52"/>
        <end position="79"/>
    </location>
</feature>
<dbReference type="Pfam" id="PF21082">
    <property type="entry name" value="MS_channel_3rd"/>
    <property type="match status" value="1"/>
</dbReference>
<feature type="domain" description="Mechanosensitive ion channel MscS C-terminal" evidence="10">
    <location>
        <begin position="496"/>
        <end position="576"/>
    </location>
</feature>
<dbReference type="EMBL" id="SNRY01000001">
    <property type="protein sequence ID" value="KAA6352606.1"/>
    <property type="molecule type" value="Genomic_DNA"/>
</dbReference>
<organism evidence="11">
    <name type="scientific">termite gut metagenome</name>
    <dbReference type="NCBI Taxonomy" id="433724"/>
    <lineage>
        <taxon>unclassified sequences</taxon>
        <taxon>metagenomes</taxon>
        <taxon>organismal metagenomes</taxon>
    </lineage>
</organism>
<feature type="transmembrane region" description="Helical" evidence="8">
    <location>
        <begin position="215"/>
        <end position="236"/>
    </location>
</feature>
<evidence type="ECO:0000256" key="3">
    <source>
        <dbReference type="ARBA" id="ARBA00022475"/>
    </source>
</evidence>
<dbReference type="InterPro" id="IPR023408">
    <property type="entry name" value="MscS_beta-dom_sf"/>
</dbReference>
<keyword evidence="6 8" id="KW-0472">Membrane</keyword>
<evidence type="ECO:0000256" key="8">
    <source>
        <dbReference type="SAM" id="Phobius"/>
    </source>
</evidence>